<evidence type="ECO:0000256" key="3">
    <source>
        <dbReference type="ARBA" id="ARBA00023012"/>
    </source>
</evidence>
<feature type="domain" description="Sigma-54 factor interaction" evidence="8">
    <location>
        <begin position="12"/>
        <end position="239"/>
    </location>
</feature>
<protein>
    <submittedName>
        <fullName evidence="9">Sigma-54-dependent Fis family transcriptional regulator</fullName>
    </submittedName>
</protein>
<evidence type="ECO:0000259" key="8">
    <source>
        <dbReference type="PROSITE" id="PS50045"/>
    </source>
</evidence>
<name>A0A5C6UAF9_9SPHN</name>
<evidence type="ECO:0000313" key="9">
    <source>
        <dbReference type="EMBL" id="TXC68745.1"/>
    </source>
</evidence>
<reference evidence="9 10" key="1">
    <citation type="submission" date="2019-08" db="EMBL/GenBank/DDBJ databases">
        <title>Sphingorhabdus soil sp. nov., isolated from arctic soil.</title>
        <authorList>
            <person name="Liu Y."/>
        </authorList>
    </citation>
    <scope>NUCLEOTIDE SEQUENCE [LARGE SCALE GENOMIC DNA]</scope>
    <source>
        <strain evidence="9 10">D-2Q-5-6</strain>
    </source>
</reference>
<evidence type="ECO:0000256" key="6">
    <source>
        <dbReference type="ARBA" id="ARBA00023159"/>
    </source>
</evidence>
<keyword evidence="3" id="KW-0902">Two-component regulatory system</keyword>
<dbReference type="InterPro" id="IPR002078">
    <property type="entry name" value="Sigma_54_int"/>
</dbReference>
<gene>
    <name evidence="9" type="ORF">FSZ31_07125</name>
</gene>
<keyword evidence="4" id="KW-0805">Transcription regulation</keyword>
<dbReference type="GO" id="GO:0006355">
    <property type="term" value="P:regulation of DNA-templated transcription"/>
    <property type="evidence" value="ECO:0007669"/>
    <property type="project" value="InterPro"/>
</dbReference>
<keyword evidence="10" id="KW-1185">Reference proteome</keyword>
<dbReference type="GO" id="GO:0043565">
    <property type="term" value="F:sequence-specific DNA binding"/>
    <property type="evidence" value="ECO:0007669"/>
    <property type="project" value="InterPro"/>
</dbReference>
<dbReference type="InterPro" id="IPR025943">
    <property type="entry name" value="Sigma_54_int_dom_ATP-bd_2"/>
</dbReference>
<evidence type="ECO:0000256" key="7">
    <source>
        <dbReference type="ARBA" id="ARBA00023163"/>
    </source>
</evidence>
<dbReference type="GO" id="GO:0000160">
    <property type="term" value="P:phosphorelay signal transduction system"/>
    <property type="evidence" value="ECO:0007669"/>
    <property type="project" value="UniProtKB-KW"/>
</dbReference>
<organism evidence="9 10">
    <name type="scientific">Flavisphingopyxis soli</name>
    <dbReference type="NCBI Taxonomy" id="2601267"/>
    <lineage>
        <taxon>Bacteria</taxon>
        <taxon>Pseudomonadati</taxon>
        <taxon>Pseudomonadota</taxon>
        <taxon>Alphaproteobacteria</taxon>
        <taxon>Sphingomonadales</taxon>
        <taxon>Sphingopyxidaceae</taxon>
        <taxon>Flavisphingopyxis</taxon>
    </lineage>
</organism>
<dbReference type="SUPFAM" id="SSF52540">
    <property type="entry name" value="P-loop containing nucleoside triphosphate hydrolases"/>
    <property type="match status" value="1"/>
</dbReference>
<dbReference type="Pfam" id="PF25601">
    <property type="entry name" value="AAA_lid_14"/>
    <property type="match status" value="1"/>
</dbReference>
<dbReference type="PRINTS" id="PR01590">
    <property type="entry name" value="HTHFIS"/>
</dbReference>
<dbReference type="Proteomes" id="UP000321129">
    <property type="component" value="Unassembled WGS sequence"/>
</dbReference>
<evidence type="ECO:0000256" key="2">
    <source>
        <dbReference type="ARBA" id="ARBA00022840"/>
    </source>
</evidence>
<keyword evidence="5" id="KW-0238">DNA-binding</keyword>
<dbReference type="InterPro" id="IPR027417">
    <property type="entry name" value="P-loop_NTPase"/>
</dbReference>
<keyword evidence="2" id="KW-0067">ATP-binding</keyword>
<dbReference type="GO" id="GO:0005524">
    <property type="term" value="F:ATP binding"/>
    <property type="evidence" value="ECO:0007669"/>
    <property type="project" value="UniProtKB-KW"/>
</dbReference>
<dbReference type="PROSITE" id="PS00688">
    <property type="entry name" value="SIGMA54_INTERACT_3"/>
    <property type="match status" value="1"/>
</dbReference>
<keyword evidence="7" id="KW-0804">Transcription</keyword>
<dbReference type="InterPro" id="IPR009057">
    <property type="entry name" value="Homeodomain-like_sf"/>
</dbReference>
<dbReference type="AlphaFoldDB" id="A0A5C6UAF9"/>
<dbReference type="SMART" id="SM00382">
    <property type="entry name" value="AAA"/>
    <property type="match status" value="1"/>
</dbReference>
<dbReference type="SUPFAM" id="SSF46689">
    <property type="entry name" value="Homeodomain-like"/>
    <property type="match status" value="1"/>
</dbReference>
<dbReference type="CDD" id="cd00009">
    <property type="entry name" value="AAA"/>
    <property type="match status" value="1"/>
</dbReference>
<dbReference type="FunFam" id="3.40.50.300:FF:000006">
    <property type="entry name" value="DNA-binding transcriptional regulator NtrC"/>
    <property type="match status" value="1"/>
</dbReference>
<evidence type="ECO:0000313" key="10">
    <source>
        <dbReference type="Proteomes" id="UP000321129"/>
    </source>
</evidence>
<dbReference type="InterPro" id="IPR003593">
    <property type="entry name" value="AAA+_ATPase"/>
</dbReference>
<dbReference type="Pfam" id="PF02954">
    <property type="entry name" value="HTH_8"/>
    <property type="match status" value="1"/>
</dbReference>
<proteinExistence type="predicted"/>
<dbReference type="InterPro" id="IPR002197">
    <property type="entry name" value="HTH_Fis"/>
</dbReference>
<dbReference type="OrthoDB" id="9154941at2"/>
<evidence type="ECO:0000256" key="4">
    <source>
        <dbReference type="ARBA" id="ARBA00023015"/>
    </source>
</evidence>
<keyword evidence="1" id="KW-0547">Nucleotide-binding</keyword>
<accession>A0A5C6UAF9</accession>
<sequence length="340" mass="37369">MPVPHKMISELVIGDSEAISSVRTMIRFSINARASVMITGPSGCGKEVVAQAIHRASPRNEQPFIAVNSGAIAADLIESELFGHESGSFTGATGRHVGLFEQANGGTLFLDEIGEMPLSLQVKLLRVIEERSIRRVGGTKQIPVDVRIIAATNRDLQQEIANGGFREDLFYRLCVIPIKIPSLAARPEDVGPLVAHFISLIEPGEERPVLSEAAIERLAAYKWPGNVRELRNVVERAGIFFPGQTIGREEVELLLAETSVVPMFLHTADRPEAMVANVEFAKGFSLQDHLQAEERRLLVDALVECGGVIAQAARLVDVQRTTFVEKMRRHNISRDERQVA</sequence>
<dbReference type="EMBL" id="VOPY01000002">
    <property type="protein sequence ID" value="TXC68745.1"/>
    <property type="molecule type" value="Genomic_DNA"/>
</dbReference>
<evidence type="ECO:0000256" key="1">
    <source>
        <dbReference type="ARBA" id="ARBA00022741"/>
    </source>
</evidence>
<dbReference type="Gene3D" id="1.10.8.60">
    <property type="match status" value="1"/>
</dbReference>
<dbReference type="Gene3D" id="1.10.10.60">
    <property type="entry name" value="Homeodomain-like"/>
    <property type="match status" value="1"/>
</dbReference>
<dbReference type="PANTHER" id="PTHR32071">
    <property type="entry name" value="TRANSCRIPTIONAL REGULATORY PROTEIN"/>
    <property type="match status" value="1"/>
</dbReference>
<dbReference type="InterPro" id="IPR025944">
    <property type="entry name" value="Sigma_54_int_dom_CS"/>
</dbReference>
<dbReference type="PROSITE" id="PS00676">
    <property type="entry name" value="SIGMA54_INTERACT_2"/>
    <property type="match status" value="1"/>
</dbReference>
<dbReference type="InterPro" id="IPR058031">
    <property type="entry name" value="AAA_lid_NorR"/>
</dbReference>
<comment type="caution">
    <text evidence="9">The sequence shown here is derived from an EMBL/GenBank/DDBJ whole genome shotgun (WGS) entry which is preliminary data.</text>
</comment>
<dbReference type="Pfam" id="PF00158">
    <property type="entry name" value="Sigma54_activat"/>
    <property type="match status" value="1"/>
</dbReference>
<dbReference type="Gene3D" id="3.40.50.300">
    <property type="entry name" value="P-loop containing nucleotide triphosphate hydrolases"/>
    <property type="match status" value="1"/>
</dbReference>
<dbReference type="PROSITE" id="PS50045">
    <property type="entry name" value="SIGMA54_INTERACT_4"/>
    <property type="match status" value="1"/>
</dbReference>
<evidence type="ECO:0000256" key="5">
    <source>
        <dbReference type="ARBA" id="ARBA00023125"/>
    </source>
</evidence>
<keyword evidence="6" id="KW-0010">Activator</keyword>
<dbReference type="PANTHER" id="PTHR32071:SF57">
    <property type="entry name" value="C4-DICARBOXYLATE TRANSPORT TRANSCRIPTIONAL REGULATORY PROTEIN DCTD"/>
    <property type="match status" value="1"/>
</dbReference>